<dbReference type="EMBL" id="CM055104">
    <property type="protein sequence ID" value="KAJ7532864.1"/>
    <property type="molecule type" value="Genomic_DNA"/>
</dbReference>
<keyword evidence="2" id="KW-1185">Reference proteome</keyword>
<dbReference type="Proteomes" id="UP001162992">
    <property type="component" value="Chromosome 13"/>
</dbReference>
<reference evidence="2" key="1">
    <citation type="journal article" date="2024" name="Proc. Natl. Acad. Sci. U.S.A.">
        <title>Extraordinary preservation of gene collinearity over three hundred million years revealed in homosporous lycophytes.</title>
        <authorList>
            <person name="Li C."/>
            <person name="Wickell D."/>
            <person name="Kuo L.Y."/>
            <person name="Chen X."/>
            <person name="Nie B."/>
            <person name="Liao X."/>
            <person name="Peng D."/>
            <person name="Ji J."/>
            <person name="Jenkins J."/>
            <person name="Williams M."/>
            <person name="Shu S."/>
            <person name="Plott C."/>
            <person name="Barry K."/>
            <person name="Rajasekar S."/>
            <person name="Grimwood J."/>
            <person name="Han X."/>
            <person name="Sun S."/>
            <person name="Hou Z."/>
            <person name="He W."/>
            <person name="Dai G."/>
            <person name="Sun C."/>
            <person name="Schmutz J."/>
            <person name="Leebens-Mack J.H."/>
            <person name="Li F.W."/>
            <person name="Wang L."/>
        </authorList>
    </citation>
    <scope>NUCLEOTIDE SEQUENCE [LARGE SCALE GENOMIC DNA]</scope>
    <source>
        <strain evidence="2">cv. PW_Plant_1</strain>
    </source>
</reference>
<accession>A0ACC2BSY8</accession>
<evidence type="ECO:0000313" key="2">
    <source>
        <dbReference type="Proteomes" id="UP001162992"/>
    </source>
</evidence>
<gene>
    <name evidence="1" type="ORF">O6H91_13G023100</name>
</gene>
<evidence type="ECO:0000313" key="1">
    <source>
        <dbReference type="EMBL" id="KAJ7532864.1"/>
    </source>
</evidence>
<protein>
    <submittedName>
        <fullName evidence="1">Uncharacterized protein</fullName>
    </submittedName>
</protein>
<sequence length="212" mass="23327">MDGPMMTTSNGVHFQESIQEQPLFGGAIRCTFPLRFKDVSIIREVPNNQEVFADLNRDESIIVELLEMKHEVSNQESALWFLQDLANEQDASQDLVVERLNSIPLNEVPYLSQSTAVTTAVGKMRVSKGRQGAEARNVIQVYLGNIRLPNVNTDILITLYEPLVISELSHSAASVGAGETVPAVAAGCLPAAEIFRLILATFRVLDWSLFGV</sequence>
<comment type="caution">
    <text evidence="1">The sequence shown here is derived from an EMBL/GenBank/DDBJ whole genome shotgun (WGS) entry which is preliminary data.</text>
</comment>
<organism evidence="1 2">
    <name type="scientific">Diphasiastrum complanatum</name>
    <name type="common">Issler's clubmoss</name>
    <name type="synonym">Lycopodium complanatum</name>
    <dbReference type="NCBI Taxonomy" id="34168"/>
    <lineage>
        <taxon>Eukaryota</taxon>
        <taxon>Viridiplantae</taxon>
        <taxon>Streptophyta</taxon>
        <taxon>Embryophyta</taxon>
        <taxon>Tracheophyta</taxon>
        <taxon>Lycopodiopsida</taxon>
        <taxon>Lycopodiales</taxon>
        <taxon>Lycopodiaceae</taxon>
        <taxon>Lycopodioideae</taxon>
        <taxon>Diphasiastrum</taxon>
    </lineage>
</organism>
<proteinExistence type="predicted"/>
<name>A0ACC2BSY8_DIPCM</name>